<dbReference type="AlphaFoldDB" id="A0A8J3N9M0"/>
<protein>
    <submittedName>
        <fullName evidence="2">Uncharacterized protein</fullName>
    </submittedName>
</protein>
<gene>
    <name evidence="2" type="ORF">KSF_109910</name>
</gene>
<comment type="caution">
    <text evidence="2">The sequence shown here is derived from an EMBL/GenBank/DDBJ whole genome shotgun (WGS) entry which is preliminary data.</text>
</comment>
<sequence>MVRTICDKTGIPFEAKSTRQINHPEVSALLNQAARNGTYTTALKVFAACKQEGMTDIDAVITRACSAMEAAYQEQVEAKAQRKQEQRDSERQRQDARRDREWTNSILRDNGYKWFDLGFKDEEDADFTNFNAVTYGRDWHLYYGDREVSVKQAMLELAWKGDRRAKNWLVEHGIAEEMPEIEKHRQDGEQSPTQEEEEQFTEEQLSYQQEAMQALQEAGLSEEAARKQAIFWSKPHNASNDELIIAPSVELHDGRLAFPAINGEFRYGILMNNEWTGIDELLAEEELLPPSFRRQLMIYGERNKRVHG</sequence>
<name>A0A8J3N9M0_9CHLR</name>
<feature type="region of interest" description="Disordered" evidence="1">
    <location>
        <begin position="79"/>
        <end position="99"/>
    </location>
</feature>
<reference evidence="2" key="1">
    <citation type="submission" date="2020-10" db="EMBL/GenBank/DDBJ databases">
        <title>Taxonomic study of unclassified bacteria belonging to the class Ktedonobacteria.</title>
        <authorList>
            <person name="Yabe S."/>
            <person name="Wang C.M."/>
            <person name="Zheng Y."/>
            <person name="Sakai Y."/>
            <person name="Cavaletti L."/>
            <person name="Monciardini P."/>
            <person name="Donadio S."/>
        </authorList>
    </citation>
    <scope>NUCLEOTIDE SEQUENCE</scope>
    <source>
        <strain evidence="2">ID150040</strain>
    </source>
</reference>
<dbReference type="RefSeq" id="WP_220211509.1">
    <property type="nucleotide sequence ID" value="NZ_BNJK01000003.1"/>
</dbReference>
<keyword evidence="3" id="KW-1185">Reference proteome</keyword>
<proteinExistence type="predicted"/>
<evidence type="ECO:0000256" key="1">
    <source>
        <dbReference type="SAM" id="MobiDB-lite"/>
    </source>
</evidence>
<accession>A0A8J3N9M0</accession>
<dbReference type="Proteomes" id="UP000597444">
    <property type="component" value="Unassembled WGS sequence"/>
</dbReference>
<organism evidence="2 3">
    <name type="scientific">Reticulibacter mediterranei</name>
    <dbReference type="NCBI Taxonomy" id="2778369"/>
    <lineage>
        <taxon>Bacteria</taxon>
        <taxon>Bacillati</taxon>
        <taxon>Chloroflexota</taxon>
        <taxon>Ktedonobacteria</taxon>
        <taxon>Ktedonobacterales</taxon>
        <taxon>Reticulibacteraceae</taxon>
        <taxon>Reticulibacter</taxon>
    </lineage>
</organism>
<evidence type="ECO:0000313" key="2">
    <source>
        <dbReference type="EMBL" id="GHP00944.1"/>
    </source>
</evidence>
<dbReference type="EMBL" id="BNJK01000003">
    <property type="protein sequence ID" value="GHP00944.1"/>
    <property type="molecule type" value="Genomic_DNA"/>
</dbReference>
<feature type="region of interest" description="Disordered" evidence="1">
    <location>
        <begin position="178"/>
        <end position="203"/>
    </location>
</feature>
<evidence type="ECO:0000313" key="3">
    <source>
        <dbReference type="Proteomes" id="UP000597444"/>
    </source>
</evidence>